<protein>
    <recommendedName>
        <fullName evidence="2">alpha-L-rhamnosidase</fullName>
        <ecNumber evidence="2">3.2.1.40</ecNumber>
    </recommendedName>
</protein>
<evidence type="ECO:0000256" key="3">
    <source>
        <dbReference type="ARBA" id="ARBA00022801"/>
    </source>
</evidence>
<sequence length="745" mass="79779">MNVLHGAHLIEADGSVSGAPLFVRAFAVPAARGALESATLAVTAEGLVEPAIDGVVVGDAVLSPGWTAYHSRLRVIEHDVTSRLVPGSQHELTLLAGNGWYCGRLGWMGARGVYGDRPRVAARLTMRFADGSVVDLVTDDAWRAVASCVLADDLYDGEDLDLTRERGAEHPVIASALETGRLVGAHGPAIVRHESVAPATVTATPTGALFDFGQNLVGWLRLRVRGPRGHRLVLTHAEVLDGAELARRPLRSARAEDTVILSGGGDEIEPTLTFHGFRYAHIEGWAEVTGSVEAVVVGSDLPRTGTFACSDADLTRFHRNVVWSLRGNTVGIPTDCPQRDERLGWTGDIAVFAPTACFLFEMTGFLRDWLADLRAEQHANDGRVPYVVPDALPGWAVIPGEEPESVAIWSDTAVWVPWAVWEASGDRAVLAESYPSMCAHLDRVRSRLSARGVWEGDFQFGDWLDPTAPPDNPIQAVSDPGVIATEALHRSILLTARAAAVLGLSEEAEAWRAEAARLRRAFEDAYLDADCRILSDAPAVYALGIVSGILEGPALQAAGDRLAELVRAAGHRVIAGFAGAPYLCEALTRRGHLDDAYALLLGREEPSWLSPLARGATTVWERWDSLRADGTVNPGEMTSFNHYALGAVADWMHRTVAGISPAAPGYDRVRIDPRPGGGLTWARGSIVTRHGLVAVQWHKDAAGRVSVTYCAPDEVEVELGPAATAAERVDAAEFADTLARDAALA</sequence>
<dbReference type="PANTHER" id="PTHR33307">
    <property type="entry name" value="ALPHA-RHAMNOSIDASE (EUROFUNG)"/>
    <property type="match status" value="1"/>
</dbReference>
<dbReference type="InterPro" id="IPR035396">
    <property type="entry name" value="Bac_rhamnosid6H"/>
</dbReference>
<reference evidence="8 9" key="1">
    <citation type="submission" date="2024-01" db="EMBL/GenBank/DDBJ databases">
        <title>the genome sequence of strain Microbacterium schleiferi NBRC 15075.</title>
        <authorList>
            <person name="Ding Y."/>
            <person name="Zhang G."/>
        </authorList>
    </citation>
    <scope>NUCLEOTIDE SEQUENCE [LARGE SCALE GENOMIC DNA]</scope>
    <source>
        <strain evidence="8 9">NBRC 15075</strain>
    </source>
</reference>
<dbReference type="PANTHER" id="PTHR33307:SF6">
    <property type="entry name" value="ALPHA-RHAMNOSIDASE (EUROFUNG)-RELATED"/>
    <property type="match status" value="1"/>
</dbReference>
<evidence type="ECO:0000259" key="7">
    <source>
        <dbReference type="Pfam" id="PF17390"/>
    </source>
</evidence>
<dbReference type="GO" id="GO:0016787">
    <property type="term" value="F:hydrolase activity"/>
    <property type="evidence" value="ECO:0007669"/>
    <property type="project" value="UniProtKB-KW"/>
</dbReference>
<dbReference type="Gene3D" id="2.60.120.260">
    <property type="entry name" value="Galactose-binding domain-like"/>
    <property type="match status" value="2"/>
</dbReference>
<dbReference type="InterPro" id="IPR016007">
    <property type="entry name" value="Alpha_rhamnosid"/>
</dbReference>
<feature type="domain" description="Alpha-L-rhamnosidase C-terminal" evidence="7">
    <location>
        <begin position="658"/>
        <end position="719"/>
    </location>
</feature>
<comment type="catalytic activity">
    <reaction evidence="1">
        <text>Hydrolysis of terminal non-reducing alpha-L-rhamnose residues in alpha-L-rhamnosides.</text>
        <dbReference type="EC" id="3.2.1.40"/>
    </reaction>
</comment>
<dbReference type="Pfam" id="PF08531">
    <property type="entry name" value="Bac_rhamnosid_N"/>
    <property type="match status" value="1"/>
</dbReference>
<keyword evidence="3 8" id="KW-0378">Hydrolase</keyword>
<feature type="domain" description="Alpha-L-rhamnosidase concanavalin-like" evidence="4">
    <location>
        <begin position="205"/>
        <end position="297"/>
    </location>
</feature>
<dbReference type="EMBL" id="JAZHOV010000001">
    <property type="protein sequence ID" value="MEF2253906.1"/>
    <property type="molecule type" value="Genomic_DNA"/>
</dbReference>
<name>A0ABU7V2J1_9MICO</name>
<gene>
    <name evidence="8" type="ORF">V2V91_01985</name>
</gene>
<dbReference type="EC" id="3.2.1.40" evidence="2"/>
<organism evidence="8 9">
    <name type="scientific">Microbacterium schleiferi</name>
    <dbReference type="NCBI Taxonomy" id="69362"/>
    <lineage>
        <taxon>Bacteria</taxon>
        <taxon>Bacillati</taxon>
        <taxon>Actinomycetota</taxon>
        <taxon>Actinomycetes</taxon>
        <taxon>Micrococcales</taxon>
        <taxon>Microbacteriaceae</taxon>
        <taxon>Microbacterium</taxon>
    </lineage>
</organism>
<proteinExistence type="predicted"/>
<dbReference type="InterPro" id="IPR008902">
    <property type="entry name" value="Rhamnosid_concanavalin"/>
</dbReference>
<dbReference type="Pfam" id="PF17389">
    <property type="entry name" value="Bac_rhamnosid6H"/>
    <property type="match status" value="1"/>
</dbReference>
<dbReference type="RefSeq" id="WP_331790585.1">
    <property type="nucleotide sequence ID" value="NZ_BAAAUO010000003.1"/>
</dbReference>
<evidence type="ECO:0000256" key="1">
    <source>
        <dbReference type="ARBA" id="ARBA00001445"/>
    </source>
</evidence>
<evidence type="ECO:0000259" key="6">
    <source>
        <dbReference type="Pfam" id="PF17389"/>
    </source>
</evidence>
<comment type="caution">
    <text evidence="8">The sequence shown here is derived from an EMBL/GenBank/DDBJ whole genome shotgun (WGS) entry which is preliminary data.</text>
</comment>
<dbReference type="Proteomes" id="UP001351900">
    <property type="component" value="Unassembled WGS sequence"/>
</dbReference>
<evidence type="ECO:0000313" key="8">
    <source>
        <dbReference type="EMBL" id="MEF2253906.1"/>
    </source>
</evidence>
<dbReference type="InterPro" id="IPR013737">
    <property type="entry name" value="Bac_rhamnosid_N"/>
</dbReference>
<accession>A0ABU7V2J1</accession>
<dbReference type="Pfam" id="PF17390">
    <property type="entry name" value="Bac_rhamnosid_C"/>
    <property type="match status" value="1"/>
</dbReference>
<dbReference type="SUPFAM" id="SSF48208">
    <property type="entry name" value="Six-hairpin glycosidases"/>
    <property type="match status" value="1"/>
</dbReference>
<dbReference type="InterPro" id="IPR035398">
    <property type="entry name" value="Bac_rhamnosid_C"/>
</dbReference>
<dbReference type="Gene3D" id="1.50.10.10">
    <property type="match status" value="1"/>
</dbReference>
<dbReference type="Gene3D" id="2.60.420.10">
    <property type="entry name" value="Maltose phosphorylase, domain 3"/>
    <property type="match status" value="1"/>
</dbReference>
<keyword evidence="9" id="KW-1185">Reference proteome</keyword>
<dbReference type="Pfam" id="PF05592">
    <property type="entry name" value="Bac_rhamnosid"/>
    <property type="match status" value="1"/>
</dbReference>
<evidence type="ECO:0000256" key="2">
    <source>
        <dbReference type="ARBA" id="ARBA00012652"/>
    </source>
</evidence>
<evidence type="ECO:0000259" key="4">
    <source>
        <dbReference type="Pfam" id="PF05592"/>
    </source>
</evidence>
<evidence type="ECO:0000313" key="9">
    <source>
        <dbReference type="Proteomes" id="UP001351900"/>
    </source>
</evidence>
<feature type="domain" description="Bacterial alpha-L-rhamnosidase N-terminal" evidence="5">
    <location>
        <begin position="35"/>
        <end position="165"/>
    </location>
</feature>
<evidence type="ECO:0000259" key="5">
    <source>
        <dbReference type="Pfam" id="PF08531"/>
    </source>
</evidence>
<dbReference type="InterPro" id="IPR012341">
    <property type="entry name" value="6hp_glycosidase-like_sf"/>
</dbReference>
<dbReference type="InterPro" id="IPR008928">
    <property type="entry name" value="6-hairpin_glycosidase_sf"/>
</dbReference>
<feature type="domain" description="Alpha-L-rhamnosidase six-hairpin glycosidase" evidence="6">
    <location>
        <begin position="303"/>
        <end position="656"/>
    </location>
</feature>